<keyword evidence="3 6" id="KW-0418">Kinase</keyword>
<dbReference type="PANTHER" id="PTHR43095">
    <property type="entry name" value="SUGAR KINASE"/>
    <property type="match status" value="1"/>
</dbReference>
<feature type="domain" description="Carbohydrate kinase FGGY C-terminal" evidence="5">
    <location>
        <begin position="248"/>
        <end position="421"/>
    </location>
</feature>
<dbReference type="Pfam" id="PF00370">
    <property type="entry name" value="FGGY_N"/>
    <property type="match status" value="1"/>
</dbReference>
<comment type="caution">
    <text evidence="6">The sequence shown here is derived from an EMBL/GenBank/DDBJ whole genome shotgun (WGS) entry which is preliminary data.</text>
</comment>
<sequence length="463" mass="49378">MTPRHIAVIDVGKTNAKLALVDARSLSELAVVTRPNHVIEGPPYRHIDLEGHWAFFLAELTRLQSEYGIDAISVTTHGAAAVLLDAQGQPACPMLDYEDRGPEELAANYEALRPPFARTGSPRLGAGLNLGAQLHWLLARDPALAGRVAHIVTYPQYWGFRLTGEIASDVTSLGCHTDLWEPQRGRFSDLPDRLGIADKIAPPRRSAEVLGPITPKIAALTGMAADTPVHCGIHDSNASLYPHLLANEAPFSVVSTGTWVVAMAVGSQAGDLDPDRDLLVNVDALGRPVPSGRYMGGRAYELISQEGVAPPTPEDRAGVLARDVRLMPSVSADSGPFKGRHHHWTSTPRTPGERMLALSWYLALVTRTCLDLARARGPVIIEGPFARNDDFAQMLAILSPEGVRIAGSATGTSIGAALLVTGPQALGAMAFPLPVAPPTGGPADAMRRYAAHWSYEVGETTCA</sequence>
<comment type="similarity">
    <text evidence="1">Belongs to the FGGY kinase family.</text>
</comment>
<evidence type="ECO:0000256" key="3">
    <source>
        <dbReference type="ARBA" id="ARBA00022777"/>
    </source>
</evidence>
<dbReference type="GO" id="GO:0016301">
    <property type="term" value="F:kinase activity"/>
    <property type="evidence" value="ECO:0007669"/>
    <property type="project" value="UniProtKB-KW"/>
</dbReference>
<evidence type="ECO:0000256" key="1">
    <source>
        <dbReference type="ARBA" id="ARBA00009156"/>
    </source>
</evidence>
<dbReference type="RefSeq" id="WP_350938274.1">
    <property type="nucleotide sequence ID" value="NZ_JAYWLC010000014.1"/>
</dbReference>
<dbReference type="PANTHER" id="PTHR43095:SF5">
    <property type="entry name" value="XYLULOSE KINASE"/>
    <property type="match status" value="1"/>
</dbReference>
<dbReference type="EC" id="2.7.1.-" evidence="6"/>
<proteinExistence type="inferred from homology"/>
<dbReference type="SUPFAM" id="SSF53067">
    <property type="entry name" value="Actin-like ATPase domain"/>
    <property type="match status" value="2"/>
</dbReference>
<keyword evidence="2 6" id="KW-0808">Transferase</keyword>
<name>A0ABV1SJH7_9RHOB</name>
<evidence type="ECO:0000313" key="7">
    <source>
        <dbReference type="Proteomes" id="UP001438953"/>
    </source>
</evidence>
<keyword evidence="7" id="KW-1185">Reference proteome</keyword>
<dbReference type="Pfam" id="PF21546">
    <property type="entry name" value="FGGY_C_2"/>
    <property type="match status" value="1"/>
</dbReference>
<accession>A0ABV1SJH7</accession>
<dbReference type="Proteomes" id="UP001438953">
    <property type="component" value="Unassembled WGS sequence"/>
</dbReference>
<dbReference type="Gene3D" id="3.30.420.40">
    <property type="match status" value="2"/>
</dbReference>
<dbReference type="InterPro" id="IPR018484">
    <property type="entry name" value="FGGY_N"/>
</dbReference>
<evidence type="ECO:0000256" key="2">
    <source>
        <dbReference type="ARBA" id="ARBA00022679"/>
    </source>
</evidence>
<reference evidence="6 7" key="1">
    <citation type="submission" date="2024-06" db="EMBL/GenBank/DDBJ databases">
        <title>Thioclava kandeliae sp. nov. from a rhizosphere soil sample of Kandelia candel in a mangrove.</title>
        <authorList>
            <person name="Mu T."/>
        </authorList>
    </citation>
    <scope>NUCLEOTIDE SEQUENCE [LARGE SCALE GENOMIC DNA]</scope>
    <source>
        <strain evidence="6 7">CPCC 100088</strain>
    </source>
</reference>
<dbReference type="InterPro" id="IPR050406">
    <property type="entry name" value="FGGY_Carb_Kinase"/>
</dbReference>
<evidence type="ECO:0000259" key="5">
    <source>
        <dbReference type="Pfam" id="PF21546"/>
    </source>
</evidence>
<feature type="domain" description="Carbohydrate kinase FGGY N-terminal" evidence="4">
    <location>
        <begin position="7"/>
        <end position="240"/>
    </location>
</feature>
<evidence type="ECO:0000313" key="6">
    <source>
        <dbReference type="EMBL" id="MER5173063.1"/>
    </source>
</evidence>
<evidence type="ECO:0000259" key="4">
    <source>
        <dbReference type="Pfam" id="PF00370"/>
    </source>
</evidence>
<protein>
    <submittedName>
        <fullName evidence="6">FGGY-family carbohydrate kinase</fullName>
        <ecNumber evidence="6">2.7.1.-</ecNumber>
    </submittedName>
</protein>
<dbReference type="InterPro" id="IPR049382">
    <property type="entry name" value="FGGY_C_2"/>
</dbReference>
<dbReference type="CDD" id="cd07772">
    <property type="entry name" value="ASKHA_NBD_FGGY_NaCK-like"/>
    <property type="match status" value="1"/>
</dbReference>
<dbReference type="InterPro" id="IPR043129">
    <property type="entry name" value="ATPase_NBD"/>
</dbReference>
<dbReference type="EMBL" id="JAYWLC010000014">
    <property type="protein sequence ID" value="MER5173063.1"/>
    <property type="molecule type" value="Genomic_DNA"/>
</dbReference>
<gene>
    <name evidence="6" type="ORF">VSX56_14920</name>
</gene>
<organism evidence="6 7">
    <name type="scientific">Thioclava kandeliae</name>
    <dbReference type="NCBI Taxonomy" id="3070818"/>
    <lineage>
        <taxon>Bacteria</taxon>
        <taxon>Pseudomonadati</taxon>
        <taxon>Pseudomonadota</taxon>
        <taxon>Alphaproteobacteria</taxon>
        <taxon>Rhodobacterales</taxon>
        <taxon>Paracoccaceae</taxon>
        <taxon>Thioclava</taxon>
    </lineage>
</organism>